<dbReference type="PANTHER" id="PTHR31133">
    <property type="entry name" value="MEMBRANE PROTEIN"/>
    <property type="match status" value="1"/>
</dbReference>
<feature type="transmembrane region" description="Helical" evidence="2">
    <location>
        <begin position="38"/>
        <end position="65"/>
    </location>
</feature>
<organism evidence="3">
    <name type="scientific">Chromera velia CCMP2878</name>
    <dbReference type="NCBI Taxonomy" id="1169474"/>
    <lineage>
        <taxon>Eukaryota</taxon>
        <taxon>Sar</taxon>
        <taxon>Alveolata</taxon>
        <taxon>Colpodellida</taxon>
        <taxon>Chromeraceae</taxon>
        <taxon>Chromera</taxon>
    </lineage>
</organism>
<feature type="compositionally biased region" description="Polar residues" evidence="1">
    <location>
        <begin position="663"/>
        <end position="676"/>
    </location>
</feature>
<feature type="compositionally biased region" description="Basic and acidic residues" evidence="1">
    <location>
        <begin position="405"/>
        <end position="416"/>
    </location>
</feature>
<gene>
    <name evidence="3" type="ORF">Cvel_4374</name>
</gene>
<evidence type="ECO:0000256" key="1">
    <source>
        <dbReference type="SAM" id="MobiDB-lite"/>
    </source>
</evidence>
<feature type="region of interest" description="Disordered" evidence="1">
    <location>
        <begin position="403"/>
        <end position="475"/>
    </location>
</feature>
<feature type="region of interest" description="Disordered" evidence="1">
    <location>
        <begin position="614"/>
        <end position="676"/>
    </location>
</feature>
<dbReference type="PANTHER" id="PTHR31133:SF12">
    <property type="entry name" value="MEMBRANE PROTEIN"/>
    <property type="match status" value="1"/>
</dbReference>
<evidence type="ECO:0000313" key="3">
    <source>
        <dbReference type="EMBL" id="CEM25259.1"/>
    </source>
</evidence>
<dbReference type="VEuPathDB" id="CryptoDB:Cvel_4374"/>
<keyword evidence="2" id="KW-0472">Membrane</keyword>
<dbReference type="InterPro" id="IPR040229">
    <property type="entry name" value="At3g27390-like"/>
</dbReference>
<dbReference type="EMBL" id="CDMZ01000992">
    <property type="protein sequence ID" value="CEM25259.1"/>
    <property type="molecule type" value="Genomic_DNA"/>
</dbReference>
<feature type="transmembrane region" description="Helical" evidence="2">
    <location>
        <begin position="179"/>
        <end position="203"/>
    </location>
</feature>
<feature type="compositionally biased region" description="Polar residues" evidence="1">
    <location>
        <begin position="435"/>
        <end position="446"/>
    </location>
</feature>
<reference evidence="3" key="1">
    <citation type="submission" date="2014-11" db="EMBL/GenBank/DDBJ databases">
        <authorList>
            <person name="Otto D Thomas"/>
            <person name="Naeem Raeece"/>
        </authorList>
    </citation>
    <scope>NUCLEOTIDE SEQUENCE</scope>
</reference>
<keyword evidence="2" id="KW-0812">Transmembrane</keyword>
<dbReference type="AlphaFoldDB" id="A0A0G4G913"/>
<accession>A0A0G4G913</accession>
<feature type="transmembrane region" description="Helical" evidence="2">
    <location>
        <begin position="215"/>
        <end position="235"/>
    </location>
</feature>
<feature type="transmembrane region" description="Helical" evidence="2">
    <location>
        <begin position="77"/>
        <end position="110"/>
    </location>
</feature>
<sequence>MPGASRRPCSEAAECCFKGCVLAPIGILKGLLLGTPNAVGATLAVTLIFLLSLPRTIFLAVKVVWSTAYLGSNLRCLLLLILPLVVGVIMVAVPTISFLVSFFGSVFFIGATVFTKHPPRSRPEAGGTTASVFKSTWDLVYKYFKWQLRGGGITEAANELCGIPRGWDGRVYEIPFWKLAAGFGVILWGLVCGVLVVPFVTLIKTPLFFFRANELYCKTTPPLYCCLFWLLGWALMNVVALPVLIVVVPLIAILALGPCSAAVALKVNDMREGLRHTWRLLREFDERTNELVNCCGFKGSCLPKIPEHPRLRESYDDLSRTPQYAVEGGGFERVWAGFLRSVRSDAENALARKWVKESDVSDLEPFLAVGLPALSIFEVLLRSSVERPGERELVCLLREPPLGSKESKDSVSHSESNETSSSAPEEMGDEEDRQQTSTQRVSTSNGFDLVTRSENVGDGVAVTGQPDSDSEADLEVGRESVGVLDVVSESSRPRDSISNRFWPKLMNAKEALEGLRLTKEEEVWCRVELLAGGAEEGERTEAAKTVLQGEGRISGARLQSIKRGLLSHITGLAIDCSRLARAREVYEAAKSCIPKTPEPGPVKKGIQAEALQETAPSHLSEAGRVSGATGGVSGVTTDLGSGPQVGPESDAERAVSNLLWPEQQLSSRPSFNDQTT</sequence>
<name>A0A0G4G913_9ALVE</name>
<protein>
    <submittedName>
        <fullName evidence="3">Uncharacterized protein</fullName>
    </submittedName>
</protein>
<proteinExistence type="predicted"/>
<evidence type="ECO:0000256" key="2">
    <source>
        <dbReference type="SAM" id="Phobius"/>
    </source>
</evidence>
<keyword evidence="2" id="KW-1133">Transmembrane helix</keyword>